<dbReference type="PANTHER" id="PTHR11360:SF290">
    <property type="entry name" value="MONOCARBOXYLATE MFS PERMEASE"/>
    <property type="match status" value="1"/>
</dbReference>
<feature type="transmembrane region" description="Helical" evidence="4">
    <location>
        <begin position="69"/>
        <end position="94"/>
    </location>
</feature>
<feature type="transmembrane region" description="Helical" evidence="4">
    <location>
        <begin position="106"/>
        <end position="125"/>
    </location>
</feature>
<comment type="caution">
    <text evidence="6">The sequence shown here is derived from an EMBL/GenBank/DDBJ whole genome shotgun (WGS) entry which is preliminary data.</text>
</comment>
<feature type="transmembrane region" description="Helical" evidence="4">
    <location>
        <begin position="250"/>
        <end position="272"/>
    </location>
</feature>
<dbReference type="GO" id="GO:0022857">
    <property type="term" value="F:transmembrane transporter activity"/>
    <property type="evidence" value="ECO:0007669"/>
    <property type="project" value="InterPro"/>
</dbReference>
<dbReference type="AlphaFoldDB" id="A0AB34C5T7"/>
<dbReference type="Pfam" id="PF07690">
    <property type="entry name" value="MFS_1"/>
    <property type="match status" value="1"/>
</dbReference>
<feature type="transmembrane region" description="Helical" evidence="4">
    <location>
        <begin position="163"/>
        <end position="192"/>
    </location>
</feature>
<protein>
    <submittedName>
        <fullName evidence="6">MFS transporter</fullName>
    </submittedName>
</protein>
<feature type="transmembrane region" description="Helical" evidence="4">
    <location>
        <begin position="310"/>
        <end position="330"/>
    </location>
</feature>
<reference evidence="6 7" key="1">
    <citation type="submission" date="2019-09" db="EMBL/GenBank/DDBJ databases">
        <authorList>
            <person name="Vacheron J."/>
            <person name="Dubost A."/>
            <person name="Prigent-Combaret C."/>
            <person name="Muller D."/>
        </authorList>
    </citation>
    <scope>NUCLEOTIDE SEQUENCE [LARGE SCALE GENOMIC DNA]</scope>
    <source>
        <strain evidence="6 7">JV497</strain>
    </source>
</reference>
<feature type="transmembrane region" description="Helical" evidence="4">
    <location>
        <begin position="198"/>
        <end position="217"/>
    </location>
</feature>
<keyword evidence="1 4" id="KW-0812">Transmembrane</keyword>
<dbReference type="PANTHER" id="PTHR11360">
    <property type="entry name" value="MONOCARBOXYLATE TRANSPORTER"/>
    <property type="match status" value="1"/>
</dbReference>
<dbReference type="InterPro" id="IPR050327">
    <property type="entry name" value="Proton-linked_MCT"/>
</dbReference>
<feature type="transmembrane region" description="Helical" evidence="4">
    <location>
        <begin position="40"/>
        <end position="63"/>
    </location>
</feature>
<evidence type="ECO:0000256" key="1">
    <source>
        <dbReference type="ARBA" id="ARBA00022692"/>
    </source>
</evidence>
<dbReference type="Proteomes" id="UP000323924">
    <property type="component" value="Unassembled WGS sequence"/>
</dbReference>
<evidence type="ECO:0000256" key="3">
    <source>
        <dbReference type="ARBA" id="ARBA00023136"/>
    </source>
</evidence>
<feature type="transmembrane region" description="Helical" evidence="4">
    <location>
        <begin position="336"/>
        <end position="361"/>
    </location>
</feature>
<feature type="transmembrane region" description="Helical" evidence="4">
    <location>
        <begin position="401"/>
        <end position="420"/>
    </location>
</feature>
<dbReference type="EMBL" id="VWPC01000010">
    <property type="protein sequence ID" value="KAA5842473.1"/>
    <property type="molecule type" value="Genomic_DNA"/>
</dbReference>
<keyword evidence="3 4" id="KW-0472">Membrane</keyword>
<dbReference type="PROSITE" id="PS50850">
    <property type="entry name" value="MFS"/>
    <property type="match status" value="1"/>
</dbReference>
<keyword evidence="2 4" id="KW-1133">Transmembrane helix</keyword>
<name>A0AB34C5T7_9PSED</name>
<dbReference type="SUPFAM" id="SSF103473">
    <property type="entry name" value="MFS general substrate transporter"/>
    <property type="match status" value="1"/>
</dbReference>
<evidence type="ECO:0000313" key="7">
    <source>
        <dbReference type="Proteomes" id="UP000323924"/>
    </source>
</evidence>
<dbReference type="InterPro" id="IPR011701">
    <property type="entry name" value="MFS"/>
</dbReference>
<evidence type="ECO:0000256" key="2">
    <source>
        <dbReference type="ARBA" id="ARBA00022989"/>
    </source>
</evidence>
<evidence type="ECO:0000313" key="6">
    <source>
        <dbReference type="EMBL" id="KAA5842473.1"/>
    </source>
</evidence>
<sequence length="429" mass="45865">MSTTDYLASPSGMETIGGSVAPCEALRTTKGTINPGWKTAFASLVGLTLGPSCMLAFCFGVFIPELEKAFGWSIGAISLGAMLINIMIVIATFLAGAVVDRIGARLVVLCSIPAFSISISCFYFLSSDIRLFYCLIVVSCLAGLGTWPLAYNRATAVWFDRRLGLALGISNVGIGLGAALLPLLLSFLIPLYGWKSGYLVLGLLAILIPWPIAYFMLKELIPGNARNLTQNALYPAKGLTFRAARKERSFWLILSGFFMLGIAAYSIVVHMVRILLDQGMTTPMAAAMQSVFGITLIFGRILTGWILDHLSSTVVSVAISLIAAASIFLLGMDVPIWVAVVSIALFGFVIGAELDVLSYLVVRHFGPRAFGSIYAAAFAAFQIASALSVGLLGWWRQSNGSYDSGLFCIAAILILGAAIFSRLKAPKHN</sequence>
<feature type="transmembrane region" description="Helical" evidence="4">
    <location>
        <begin position="373"/>
        <end position="395"/>
    </location>
</feature>
<evidence type="ECO:0000259" key="5">
    <source>
        <dbReference type="PROSITE" id="PS50850"/>
    </source>
</evidence>
<evidence type="ECO:0000256" key="4">
    <source>
        <dbReference type="SAM" id="Phobius"/>
    </source>
</evidence>
<feature type="transmembrane region" description="Helical" evidence="4">
    <location>
        <begin position="131"/>
        <end position="151"/>
    </location>
</feature>
<dbReference type="InterPro" id="IPR020846">
    <property type="entry name" value="MFS_dom"/>
</dbReference>
<gene>
    <name evidence="6" type="ORF">F2A38_12480</name>
</gene>
<dbReference type="Gene3D" id="1.20.1250.20">
    <property type="entry name" value="MFS general substrate transporter like domains"/>
    <property type="match status" value="2"/>
</dbReference>
<dbReference type="RefSeq" id="WP_150050657.1">
    <property type="nucleotide sequence ID" value="NZ_VWPC01000010.1"/>
</dbReference>
<organism evidence="6 7">
    <name type="scientific">Pseudomonas chlororaphis</name>
    <dbReference type="NCBI Taxonomy" id="587753"/>
    <lineage>
        <taxon>Bacteria</taxon>
        <taxon>Pseudomonadati</taxon>
        <taxon>Pseudomonadota</taxon>
        <taxon>Gammaproteobacteria</taxon>
        <taxon>Pseudomonadales</taxon>
        <taxon>Pseudomonadaceae</taxon>
        <taxon>Pseudomonas</taxon>
    </lineage>
</organism>
<accession>A0AB34C5T7</accession>
<feature type="transmembrane region" description="Helical" evidence="4">
    <location>
        <begin position="284"/>
        <end position="303"/>
    </location>
</feature>
<proteinExistence type="predicted"/>
<feature type="domain" description="Major facilitator superfamily (MFS) profile" evidence="5">
    <location>
        <begin position="38"/>
        <end position="429"/>
    </location>
</feature>
<dbReference type="InterPro" id="IPR036259">
    <property type="entry name" value="MFS_trans_sf"/>
</dbReference>